<dbReference type="Proteomes" id="UP000476030">
    <property type="component" value="Unassembled WGS sequence"/>
</dbReference>
<dbReference type="AlphaFoldDB" id="A0A6L8WAV3"/>
<gene>
    <name evidence="1" type="ORF">GQE98_16980</name>
</gene>
<name>A0A6L8WAV3_9PROT</name>
<dbReference type="SUPFAM" id="SSF52540">
    <property type="entry name" value="P-loop containing nucleoside triphosphate hydrolases"/>
    <property type="match status" value="1"/>
</dbReference>
<protein>
    <recommendedName>
        <fullName evidence="3">Protein ImuA</fullName>
    </recommendedName>
</protein>
<sequence length="221" mass="24639">MRHETLKQQIIALELGRCERQLLPLGLPAIDDALQGGLDLGAIHEVTGPAAVFFTQLIMRQKGGGVFWLTTRSPNEEYYPPGMAQYGSRPEDFIAICLPDTRDLLKVAYEVLGANVAGCVLLEVQKPLTQTQMRKLQIAVQNTDTLGLVTRFTHVGMTSPEQEGACGSAITRWYVTIVDWSHEKTQIELYLVKNRRGSPCRWIVEIDHATHHLHLVSVPGE</sequence>
<dbReference type="EMBL" id="WTUW01000009">
    <property type="protein sequence ID" value="MZR32336.1"/>
    <property type="molecule type" value="Genomic_DNA"/>
</dbReference>
<dbReference type="RefSeq" id="WP_161316977.1">
    <property type="nucleotide sequence ID" value="NZ_WTUW01000009.1"/>
</dbReference>
<dbReference type="InterPro" id="IPR027417">
    <property type="entry name" value="P-loop_NTPase"/>
</dbReference>
<keyword evidence="2" id="KW-1185">Reference proteome</keyword>
<reference evidence="1 2" key="1">
    <citation type="submission" date="2019-12" db="EMBL/GenBank/DDBJ databases">
        <title>Snethiella sp. nov. sp. isolated from sea sand.</title>
        <authorList>
            <person name="Kim J."/>
            <person name="Jeong S.E."/>
            <person name="Jung H.S."/>
            <person name="Jeon C.O."/>
        </authorList>
    </citation>
    <scope>NUCLEOTIDE SEQUENCE [LARGE SCALE GENOMIC DNA]</scope>
    <source>
        <strain evidence="1 2">DP05</strain>
    </source>
</reference>
<evidence type="ECO:0000313" key="2">
    <source>
        <dbReference type="Proteomes" id="UP000476030"/>
    </source>
</evidence>
<dbReference type="Gene3D" id="3.40.50.300">
    <property type="entry name" value="P-loop containing nucleotide triphosphate hydrolases"/>
    <property type="match status" value="1"/>
</dbReference>
<organism evidence="1 2">
    <name type="scientific">Sneathiella litorea</name>
    <dbReference type="NCBI Taxonomy" id="2606216"/>
    <lineage>
        <taxon>Bacteria</taxon>
        <taxon>Pseudomonadati</taxon>
        <taxon>Pseudomonadota</taxon>
        <taxon>Alphaproteobacteria</taxon>
        <taxon>Sneathiellales</taxon>
        <taxon>Sneathiellaceae</taxon>
        <taxon>Sneathiella</taxon>
    </lineage>
</organism>
<proteinExistence type="predicted"/>
<accession>A0A6L8WAV3</accession>
<evidence type="ECO:0000313" key="1">
    <source>
        <dbReference type="EMBL" id="MZR32336.1"/>
    </source>
</evidence>
<comment type="caution">
    <text evidence="1">The sequence shown here is derived from an EMBL/GenBank/DDBJ whole genome shotgun (WGS) entry which is preliminary data.</text>
</comment>
<evidence type="ECO:0008006" key="3">
    <source>
        <dbReference type="Google" id="ProtNLM"/>
    </source>
</evidence>